<dbReference type="PANTHER" id="PTHR31891:SF1">
    <property type="entry name" value="FORMAMIDASE C869.04-RELATED"/>
    <property type="match status" value="1"/>
</dbReference>
<dbReference type="InterPro" id="IPR004304">
    <property type="entry name" value="FmdA_AmdA"/>
</dbReference>
<gene>
    <name evidence="1" type="ORF">IQ241_10880</name>
</gene>
<reference evidence="1" key="1">
    <citation type="submission" date="2020-10" db="EMBL/GenBank/DDBJ databases">
        <authorList>
            <person name="Castelo-Branco R."/>
            <person name="Eusebio N."/>
            <person name="Adriana R."/>
            <person name="Vieira A."/>
            <person name="Brugerolle De Fraissinette N."/>
            <person name="Rezende De Castro R."/>
            <person name="Schneider M.P."/>
            <person name="Vasconcelos V."/>
            <person name="Leao P.N."/>
        </authorList>
    </citation>
    <scope>NUCLEOTIDE SEQUENCE</scope>
    <source>
        <strain evidence="1">LEGE 07310</strain>
    </source>
</reference>
<dbReference type="PANTHER" id="PTHR31891">
    <property type="entry name" value="FORMAMIDASE C869.04-RELATED"/>
    <property type="match status" value="1"/>
</dbReference>
<protein>
    <submittedName>
        <fullName evidence="1">Acetamidase/formamidase family protein</fullName>
    </submittedName>
</protein>
<dbReference type="Gene3D" id="3.10.28.20">
    <property type="entry name" value="Acetamidase/Formamidase-like domains"/>
    <property type="match status" value="1"/>
</dbReference>
<sequence>MTDHHLKATCETVHFGGFSAQIPPALTVRSGDRVTVETFSGLPVYQQAPPAFLPPAFLEICENLAPERRVAAGPHLLTGPIYVTGAEPGEVLEIRLETVRPLLPVGFTLTSPGKGGLPDRFDQEKLEFIPIDLAAGRIEFPTGSGIKLPLKPFFGTLGVATAARDRNSIPPGDYGGNIDNRLLQPPCRLFLPVFLPGARFSIGDGHSLQGDGEVCLTALETSMEGTFELLRRADLGHLPLPLAETADAWITMGFAETLDAAFESALTRMVDFLEKVLSLNPEDAYMLCSLGVHFHITQAVNAPMKGVHGILPKEILPGSIQL</sequence>
<dbReference type="Proteomes" id="UP000636505">
    <property type="component" value="Unassembled WGS sequence"/>
</dbReference>
<name>A0A8J7A6Q4_9CYAN</name>
<accession>A0A8J7A6Q4</accession>
<comment type="caution">
    <text evidence="1">The sequence shown here is derived from an EMBL/GenBank/DDBJ whole genome shotgun (WGS) entry which is preliminary data.</text>
</comment>
<keyword evidence="2" id="KW-1185">Reference proteome</keyword>
<dbReference type="SUPFAM" id="SSF141130">
    <property type="entry name" value="Acetamidase/Formamidase-like"/>
    <property type="match status" value="1"/>
</dbReference>
<dbReference type="AlphaFoldDB" id="A0A8J7A6Q4"/>
<dbReference type="Pfam" id="PF03069">
    <property type="entry name" value="FmdA_AmdA"/>
    <property type="match status" value="1"/>
</dbReference>
<evidence type="ECO:0000313" key="2">
    <source>
        <dbReference type="Proteomes" id="UP000636505"/>
    </source>
</evidence>
<dbReference type="Gene3D" id="2.60.120.580">
    <property type="entry name" value="Acetamidase/Formamidase-like domains"/>
    <property type="match status" value="2"/>
</dbReference>
<dbReference type="EMBL" id="JADEXG010000021">
    <property type="protein sequence ID" value="MBE9077792.1"/>
    <property type="molecule type" value="Genomic_DNA"/>
</dbReference>
<evidence type="ECO:0000313" key="1">
    <source>
        <dbReference type="EMBL" id="MBE9077792.1"/>
    </source>
</evidence>
<proteinExistence type="predicted"/>
<organism evidence="1 2">
    <name type="scientific">Vasconcelosia minhoensis LEGE 07310</name>
    <dbReference type="NCBI Taxonomy" id="915328"/>
    <lineage>
        <taxon>Bacteria</taxon>
        <taxon>Bacillati</taxon>
        <taxon>Cyanobacteriota</taxon>
        <taxon>Cyanophyceae</taxon>
        <taxon>Nodosilineales</taxon>
        <taxon>Cymatolegaceae</taxon>
        <taxon>Vasconcelosia</taxon>
        <taxon>Vasconcelosia minhoensis</taxon>
    </lineage>
</organism>
<dbReference type="RefSeq" id="WP_193906930.1">
    <property type="nucleotide sequence ID" value="NZ_JADEXG010000021.1"/>
</dbReference>
<dbReference type="GO" id="GO:0016811">
    <property type="term" value="F:hydrolase activity, acting on carbon-nitrogen (but not peptide) bonds, in linear amides"/>
    <property type="evidence" value="ECO:0007669"/>
    <property type="project" value="InterPro"/>
</dbReference>